<dbReference type="Proteomes" id="UP001519363">
    <property type="component" value="Unassembled WGS sequence"/>
</dbReference>
<dbReference type="PROSITE" id="PS50075">
    <property type="entry name" value="CARRIER"/>
    <property type="match status" value="1"/>
</dbReference>
<name>A0ABS5A5R3_9PSEU</name>
<comment type="caution">
    <text evidence="2">The sequence shown here is derived from an EMBL/GenBank/DDBJ whole genome shotgun (WGS) entry which is preliminary data.</text>
</comment>
<organism evidence="2 3">
    <name type="scientific">Crossiella equi</name>
    <dbReference type="NCBI Taxonomy" id="130796"/>
    <lineage>
        <taxon>Bacteria</taxon>
        <taxon>Bacillati</taxon>
        <taxon>Actinomycetota</taxon>
        <taxon>Actinomycetes</taxon>
        <taxon>Pseudonocardiales</taxon>
        <taxon>Pseudonocardiaceae</taxon>
        <taxon>Crossiella</taxon>
    </lineage>
</organism>
<dbReference type="SUPFAM" id="SSF47336">
    <property type="entry name" value="ACP-like"/>
    <property type="match status" value="1"/>
</dbReference>
<evidence type="ECO:0000259" key="1">
    <source>
        <dbReference type="PROSITE" id="PS50075"/>
    </source>
</evidence>
<dbReference type="RefSeq" id="WP_086781647.1">
    <property type="nucleotide sequence ID" value="NZ_JAGIOO010000001.1"/>
</dbReference>
<sequence length="83" mass="8574">MPHASHVVHSALTRALDLPGTHAFDSEAVLADLPGASSLALARAMALLEEELRVDLYEESLAHIRTVGDLTTAVAGKLGSTGG</sequence>
<reference evidence="2 3" key="1">
    <citation type="submission" date="2021-03" db="EMBL/GenBank/DDBJ databases">
        <title>Sequencing the genomes of 1000 actinobacteria strains.</title>
        <authorList>
            <person name="Klenk H.-P."/>
        </authorList>
    </citation>
    <scope>NUCLEOTIDE SEQUENCE [LARGE SCALE GENOMIC DNA]</scope>
    <source>
        <strain evidence="2 3">DSM 44580</strain>
    </source>
</reference>
<proteinExistence type="predicted"/>
<protein>
    <submittedName>
        <fullName evidence="2">Acyl carrier protein</fullName>
    </submittedName>
</protein>
<accession>A0ABS5A5R3</accession>
<dbReference type="InterPro" id="IPR009081">
    <property type="entry name" value="PP-bd_ACP"/>
</dbReference>
<dbReference type="InterPro" id="IPR036736">
    <property type="entry name" value="ACP-like_sf"/>
</dbReference>
<dbReference type="Gene3D" id="1.10.1200.10">
    <property type="entry name" value="ACP-like"/>
    <property type="match status" value="1"/>
</dbReference>
<evidence type="ECO:0000313" key="3">
    <source>
        <dbReference type="Proteomes" id="UP001519363"/>
    </source>
</evidence>
<dbReference type="EMBL" id="JAGIOO010000001">
    <property type="protein sequence ID" value="MBP2471943.1"/>
    <property type="molecule type" value="Genomic_DNA"/>
</dbReference>
<keyword evidence="3" id="KW-1185">Reference proteome</keyword>
<gene>
    <name evidence="2" type="ORF">JOF53_000815</name>
</gene>
<feature type="domain" description="Carrier" evidence="1">
    <location>
        <begin position="2"/>
        <end position="78"/>
    </location>
</feature>
<evidence type="ECO:0000313" key="2">
    <source>
        <dbReference type="EMBL" id="MBP2471943.1"/>
    </source>
</evidence>